<dbReference type="EMBL" id="JAEPRD010000161">
    <property type="protein sequence ID" value="KAG2195822.1"/>
    <property type="molecule type" value="Genomic_DNA"/>
</dbReference>
<dbReference type="AlphaFoldDB" id="A0A8H7QNZ1"/>
<organism evidence="3 4">
    <name type="scientific">Mucor saturninus</name>
    <dbReference type="NCBI Taxonomy" id="64648"/>
    <lineage>
        <taxon>Eukaryota</taxon>
        <taxon>Fungi</taxon>
        <taxon>Fungi incertae sedis</taxon>
        <taxon>Mucoromycota</taxon>
        <taxon>Mucoromycotina</taxon>
        <taxon>Mucoromycetes</taxon>
        <taxon>Mucorales</taxon>
        <taxon>Mucorineae</taxon>
        <taxon>Mucoraceae</taxon>
        <taxon>Mucor</taxon>
    </lineage>
</organism>
<gene>
    <name evidence="3" type="ORF">INT47_010032</name>
</gene>
<comment type="caution">
    <text evidence="3">The sequence shown here is derived from an EMBL/GenBank/DDBJ whole genome shotgun (WGS) entry which is preliminary data.</text>
</comment>
<sequence>MFSNLDSTIQPVKTWYSALNNTLQPNNASGNRIGPNKRLSLSPSLKTTNSSPSITHIFKRLARSQSILKTSGSNTSSVNTPSWLSIKKRGQQAGGNEGVKIYMKSPHVVANGELSGTVVIQSEDILLLEELELSFIGIEAVIDPQSSGVAHQYQFLTLRIFRINSQQEIQSHTIVSENMICIPFAVTLAPHLSGTYKDKKCFVQYCLQSDIKSNGQDVITTKKQVLVYPNVASLKSLKDAIDLYVPIIENDKQVWKSLTSSVAMDLSLSRIVWMSGAPIYVTVKINNSTTYTICDMKLELLRKQNTYSASEGEMLIPLTSCCEIVSHTSLSTLGWWQPLKPNTKDHVVMTVEAPPNQVTIRNQKLIDVSFSIRMLISSPQRTDVVSEIPVMLVHPIALDPPPLLLAKPSTIESTLILSDPNIRKSFAKVSTSSSSCTDSLTSILSSTKPISISSISNHRHISPVSNTLSEPKALEKMKNSISSWGTILSRKLSSTRINAFQNDRPTRPDISSPMIASQLTSHDSVASSIYSSPSSSGSKTGDPSNKTYREEQRSVMKFGQIKAPKRFGQQPGCLGDAGLDIRNCFNVATANEAIQSYAAEKVEIPDDIAFYSSSSDDESDEENIPLAKNYLDNLLSYLEPIEELELKKGMMAPNEKCQVENSMLENHYEQGNHTKRMLASSRHMLRTQKNNANSLKRETPVPLPPSSVL</sequence>
<dbReference type="SUPFAM" id="SSF81296">
    <property type="entry name" value="E set domains"/>
    <property type="match status" value="1"/>
</dbReference>
<evidence type="ECO:0000256" key="1">
    <source>
        <dbReference type="SAM" id="MobiDB-lite"/>
    </source>
</evidence>
<dbReference type="Gene3D" id="2.60.40.640">
    <property type="match status" value="2"/>
</dbReference>
<evidence type="ECO:0000313" key="4">
    <source>
        <dbReference type="Proteomes" id="UP000603453"/>
    </source>
</evidence>
<accession>A0A8H7QNZ1</accession>
<evidence type="ECO:0000259" key="2">
    <source>
        <dbReference type="SMART" id="SM01017"/>
    </source>
</evidence>
<dbReference type="OrthoDB" id="298939at2759"/>
<evidence type="ECO:0000313" key="3">
    <source>
        <dbReference type="EMBL" id="KAG2195822.1"/>
    </source>
</evidence>
<dbReference type="InterPro" id="IPR011022">
    <property type="entry name" value="Arrestin_C-like"/>
</dbReference>
<dbReference type="InterPro" id="IPR014752">
    <property type="entry name" value="Arrestin-like_C"/>
</dbReference>
<feature type="compositionally biased region" description="Low complexity" evidence="1">
    <location>
        <begin position="526"/>
        <end position="538"/>
    </location>
</feature>
<protein>
    <recommendedName>
        <fullName evidence="2">Arrestin C-terminal-like domain-containing protein</fullName>
    </recommendedName>
</protein>
<name>A0A8H7QNZ1_9FUNG</name>
<proteinExistence type="predicted"/>
<feature type="region of interest" description="Disordered" evidence="1">
    <location>
        <begin position="526"/>
        <end position="547"/>
    </location>
</feature>
<feature type="region of interest" description="Disordered" evidence="1">
    <location>
        <begin position="690"/>
        <end position="709"/>
    </location>
</feature>
<keyword evidence="4" id="KW-1185">Reference proteome</keyword>
<dbReference type="SMART" id="SM01017">
    <property type="entry name" value="Arrestin_C"/>
    <property type="match status" value="1"/>
</dbReference>
<dbReference type="InterPro" id="IPR014756">
    <property type="entry name" value="Ig_E-set"/>
</dbReference>
<reference evidence="3" key="1">
    <citation type="submission" date="2020-12" db="EMBL/GenBank/DDBJ databases">
        <title>Metabolic potential, ecology and presence of endohyphal bacteria is reflected in genomic diversity of Mucoromycotina.</title>
        <authorList>
            <person name="Muszewska A."/>
            <person name="Okrasinska A."/>
            <person name="Steczkiewicz K."/>
            <person name="Drgas O."/>
            <person name="Orlowska M."/>
            <person name="Perlinska-Lenart U."/>
            <person name="Aleksandrzak-Piekarczyk T."/>
            <person name="Szatraj K."/>
            <person name="Zielenkiewicz U."/>
            <person name="Pilsyk S."/>
            <person name="Malc E."/>
            <person name="Mieczkowski P."/>
            <person name="Kruszewska J.S."/>
            <person name="Biernat P."/>
            <person name="Pawlowska J."/>
        </authorList>
    </citation>
    <scope>NUCLEOTIDE SEQUENCE</scope>
    <source>
        <strain evidence="3">WA0000017839</strain>
    </source>
</reference>
<dbReference type="Proteomes" id="UP000603453">
    <property type="component" value="Unassembled WGS sequence"/>
</dbReference>
<feature type="compositionally biased region" description="Polar residues" evidence="1">
    <location>
        <begin position="39"/>
        <end position="51"/>
    </location>
</feature>
<dbReference type="Pfam" id="PF02752">
    <property type="entry name" value="Arrestin_C"/>
    <property type="match status" value="1"/>
</dbReference>
<feature type="region of interest" description="Disordered" evidence="1">
    <location>
        <begin position="25"/>
        <end position="51"/>
    </location>
</feature>
<feature type="domain" description="Arrestin C-terminal-like" evidence="2">
    <location>
        <begin position="258"/>
        <end position="397"/>
    </location>
</feature>